<dbReference type="PANTHER" id="PTHR43162">
    <property type="match status" value="1"/>
</dbReference>
<proteinExistence type="predicted"/>
<accession>A0ABW2CSC1</accession>
<name>A0ABW2CSC1_9ACTN</name>
<dbReference type="PANTHER" id="PTHR43162:SF1">
    <property type="entry name" value="PRESTALK A DIFFERENTIATION PROTEIN A"/>
    <property type="match status" value="1"/>
</dbReference>
<dbReference type="InterPro" id="IPR036291">
    <property type="entry name" value="NAD(P)-bd_dom_sf"/>
</dbReference>
<protein>
    <submittedName>
        <fullName evidence="2">NAD(P)H-binding protein</fullName>
    </submittedName>
</protein>
<feature type="domain" description="NAD(P)-binding" evidence="1">
    <location>
        <begin position="6"/>
        <end position="180"/>
    </location>
</feature>
<dbReference type="InterPro" id="IPR016040">
    <property type="entry name" value="NAD(P)-bd_dom"/>
</dbReference>
<evidence type="ECO:0000313" key="2">
    <source>
        <dbReference type="EMBL" id="MFC6883220.1"/>
    </source>
</evidence>
<organism evidence="2 3">
    <name type="scientific">Actinomadura yumaensis</name>
    <dbReference type="NCBI Taxonomy" id="111807"/>
    <lineage>
        <taxon>Bacteria</taxon>
        <taxon>Bacillati</taxon>
        <taxon>Actinomycetota</taxon>
        <taxon>Actinomycetes</taxon>
        <taxon>Streptosporangiales</taxon>
        <taxon>Thermomonosporaceae</taxon>
        <taxon>Actinomadura</taxon>
    </lineage>
</organism>
<dbReference type="Gene3D" id="3.40.50.720">
    <property type="entry name" value="NAD(P)-binding Rossmann-like Domain"/>
    <property type="match status" value="1"/>
</dbReference>
<sequence length="287" mass="29634">MFLVFGSTGGVGRHVVAGLAAAGERVRAFTRDPARASFAESGGLVEVFAGDLADPGAVHAALRGVDGVFMGTSADALDHEPTVADAVRERGVPRVVKLSSVAANTPVNDSYGRAHAASEEAFAKSGAAWTFLRPAGFMTNVLQWRRSIGGQGKVFQPYGDIARAMIDPADVAAVAVACLTASGHAERSYQLTGPEALTAPELTARIGRALGRDLEFVGVAPEQARAGMVGAGMPPDLVDGLLASMSEPGPLRGGTVTPDAERILGRAPATFDAWLTRNLDAFTTPTP</sequence>
<dbReference type="SUPFAM" id="SSF51735">
    <property type="entry name" value="NAD(P)-binding Rossmann-fold domains"/>
    <property type="match status" value="1"/>
</dbReference>
<dbReference type="InterPro" id="IPR051604">
    <property type="entry name" value="Ergot_Alk_Oxidoreductase"/>
</dbReference>
<reference evidence="3" key="1">
    <citation type="journal article" date="2019" name="Int. J. Syst. Evol. Microbiol.">
        <title>The Global Catalogue of Microorganisms (GCM) 10K type strain sequencing project: providing services to taxonomists for standard genome sequencing and annotation.</title>
        <authorList>
            <consortium name="The Broad Institute Genomics Platform"/>
            <consortium name="The Broad Institute Genome Sequencing Center for Infectious Disease"/>
            <person name="Wu L."/>
            <person name="Ma J."/>
        </authorList>
    </citation>
    <scope>NUCLEOTIDE SEQUENCE [LARGE SCALE GENOMIC DNA]</scope>
    <source>
        <strain evidence="3">JCM 3369</strain>
    </source>
</reference>
<gene>
    <name evidence="2" type="ORF">ACFQKB_25920</name>
</gene>
<evidence type="ECO:0000259" key="1">
    <source>
        <dbReference type="Pfam" id="PF13460"/>
    </source>
</evidence>
<dbReference type="Pfam" id="PF13460">
    <property type="entry name" value="NAD_binding_10"/>
    <property type="match status" value="1"/>
</dbReference>
<dbReference type="Gene3D" id="3.90.25.10">
    <property type="entry name" value="UDP-galactose 4-epimerase, domain 1"/>
    <property type="match status" value="1"/>
</dbReference>
<dbReference type="RefSeq" id="WP_160822546.1">
    <property type="nucleotide sequence ID" value="NZ_JBHSXE010000001.1"/>
</dbReference>
<keyword evidence="3" id="KW-1185">Reference proteome</keyword>
<dbReference type="EMBL" id="JBHSXS010000018">
    <property type="protein sequence ID" value="MFC6883220.1"/>
    <property type="molecule type" value="Genomic_DNA"/>
</dbReference>
<comment type="caution">
    <text evidence="2">The sequence shown here is derived from an EMBL/GenBank/DDBJ whole genome shotgun (WGS) entry which is preliminary data.</text>
</comment>
<dbReference type="Proteomes" id="UP001596380">
    <property type="component" value="Unassembled WGS sequence"/>
</dbReference>
<evidence type="ECO:0000313" key="3">
    <source>
        <dbReference type="Proteomes" id="UP001596380"/>
    </source>
</evidence>